<dbReference type="PANTHER" id="PTHR19959:SF119">
    <property type="entry name" value="FUNGAL LIPASE-LIKE DOMAIN-CONTAINING PROTEIN"/>
    <property type="match status" value="1"/>
</dbReference>
<keyword evidence="2" id="KW-1185">Reference proteome</keyword>
<gene>
    <name evidence="1" type="ORF">CVLEPA_LOCUS30466</name>
</gene>
<organism evidence="1 2">
    <name type="scientific">Clavelina lepadiformis</name>
    <name type="common">Light-bulb sea squirt</name>
    <name type="synonym">Ascidia lepadiformis</name>
    <dbReference type="NCBI Taxonomy" id="159417"/>
    <lineage>
        <taxon>Eukaryota</taxon>
        <taxon>Metazoa</taxon>
        <taxon>Chordata</taxon>
        <taxon>Tunicata</taxon>
        <taxon>Ascidiacea</taxon>
        <taxon>Aplousobranchia</taxon>
        <taxon>Clavelinidae</taxon>
        <taxon>Clavelina</taxon>
    </lineage>
</organism>
<accession>A0ABP0H3U7</accession>
<dbReference type="EMBL" id="CAWYQH010000163">
    <property type="protein sequence ID" value="CAK8697200.1"/>
    <property type="molecule type" value="Genomic_DNA"/>
</dbReference>
<evidence type="ECO:0000313" key="2">
    <source>
        <dbReference type="Proteomes" id="UP001642483"/>
    </source>
</evidence>
<name>A0ABP0H3U7_CLALP</name>
<proteinExistence type="predicted"/>
<dbReference type="Proteomes" id="UP001642483">
    <property type="component" value="Unassembled WGS sequence"/>
</dbReference>
<comment type="caution">
    <text evidence="1">The sequence shown here is derived from an EMBL/GenBank/DDBJ whole genome shotgun (WGS) entry which is preliminary data.</text>
</comment>
<sequence>MTSEQNVINLVKSFCQSDERWHWEKEPKLTALQFWRLANFYSKQGKGDKWNFIYSAGLFSAAIVRNPVEVEEVRNDFQVMWETVLKYAEADSCCAKLADISNEIRNQVHVMRKEVHRLLGELSRVSQDADKSIRLQQEEKKVECVRFLLSFTTESYSSLMSSISKKCMNLLFGSKIPWKYAHVGLGSLARGEITVFSDFENMILLDDAESVGEDQTIEEKKLEKFRWYAVLFHIVIISLGESPLRLLGIPLFNNFDVECLDQDWFYDIFTKCGIQFDSNMPLACMHPLGRKTSSRDLASKELIKPVSKMANYLLEYFLNTQDKDIIESSSHFETTLIKTRFVAGCKDLHDCYHDKVSNMLNLHSKKLLPELTKVMRSFDSLNVLSSLSDDISKANIKVLLYRAASMLISYLGVLQNIQATNCFDIVDELVEVGKLSQEAGHNLRYAFAVANEIRMKLYQQAGQQVVDVDILPQLSNTLNQDYMSQLTDTVGTESVVDFFIIIRCLWTTLYPVIWSNVDIRESGMSGSMRDASKNAMITVYNALHLPVDDDTAAMSFSISSQSLRAPAIPEFQDFVPFSKLAAKKLILVIRYMLEMMMDYKHSSYNEDDNWGLPVLQKCSGMMEALELCNDAFERRELVAVSSKDRIRRCFFHNGYQSSHLDRYVNAVRELQQTVCHHPQDKHVVGVFPDILHLVYRVADFTEALKDFYDTVEIKINSFSTSKQMGLAQSQETTDDAFNILDVVCSLLESFKEGLKSNFLHPETNSAEDPILGMIWTIFDDGFYIFSDVNNGVKGLYDNINITRERLLPLQRLDQLERAIDDVSLVAEVLFSVLNWTFIVNAYSEVLVRDTGLALADAYRLKGKVHFAEGKFVSAKTHFQIQLRILTKNF</sequence>
<evidence type="ECO:0000313" key="1">
    <source>
        <dbReference type="EMBL" id="CAK8697200.1"/>
    </source>
</evidence>
<dbReference type="PANTHER" id="PTHR19959">
    <property type="entry name" value="KINESIN LIGHT CHAIN"/>
    <property type="match status" value="1"/>
</dbReference>
<protein>
    <submittedName>
        <fullName evidence="1">Uncharacterized protein</fullName>
    </submittedName>
</protein>
<reference evidence="1 2" key="1">
    <citation type="submission" date="2024-02" db="EMBL/GenBank/DDBJ databases">
        <authorList>
            <person name="Daric V."/>
            <person name="Darras S."/>
        </authorList>
    </citation>
    <scope>NUCLEOTIDE SEQUENCE [LARGE SCALE GENOMIC DNA]</scope>
</reference>